<dbReference type="VEuPathDB" id="FungiDB:PC110_g16286"/>
<organism evidence="1 2">
    <name type="scientific">Phytophthora cactorum</name>
    <dbReference type="NCBI Taxonomy" id="29920"/>
    <lineage>
        <taxon>Eukaryota</taxon>
        <taxon>Sar</taxon>
        <taxon>Stramenopiles</taxon>
        <taxon>Oomycota</taxon>
        <taxon>Peronosporomycetes</taxon>
        <taxon>Peronosporales</taxon>
        <taxon>Peronosporaceae</taxon>
        <taxon>Phytophthora</taxon>
    </lineage>
</organism>
<dbReference type="EMBL" id="MJFZ01000573">
    <property type="protein sequence ID" value="RAW27324.1"/>
    <property type="molecule type" value="Genomic_DNA"/>
</dbReference>
<gene>
    <name evidence="1" type="ORF">PC110_g16286</name>
</gene>
<accession>A0A329RRM1</accession>
<evidence type="ECO:0000313" key="2">
    <source>
        <dbReference type="Proteomes" id="UP000251314"/>
    </source>
</evidence>
<dbReference type="Proteomes" id="UP000251314">
    <property type="component" value="Unassembled WGS sequence"/>
</dbReference>
<proteinExistence type="predicted"/>
<evidence type="ECO:0000313" key="1">
    <source>
        <dbReference type="EMBL" id="RAW27324.1"/>
    </source>
</evidence>
<protein>
    <submittedName>
        <fullName evidence="1">Uncharacterized protein</fullName>
    </submittedName>
</protein>
<name>A0A329RRM1_9STRA</name>
<comment type="caution">
    <text evidence="1">The sequence shown here is derived from an EMBL/GenBank/DDBJ whole genome shotgun (WGS) entry which is preliminary data.</text>
</comment>
<keyword evidence="2" id="KW-1185">Reference proteome</keyword>
<sequence length="44" mass="4902">MLYAVAVEAYLARLEGLFELLDFFGSKLSVTKSSLFESQVKWGG</sequence>
<reference evidence="1 2" key="1">
    <citation type="submission" date="2018-01" db="EMBL/GenBank/DDBJ databases">
        <title>Draft genome of the strawberry crown rot pathogen Phytophthora cactorum.</title>
        <authorList>
            <person name="Armitage A.D."/>
            <person name="Lysoe E."/>
            <person name="Nellist C.F."/>
            <person name="Harrison R.J."/>
            <person name="Brurberg M.B."/>
        </authorList>
    </citation>
    <scope>NUCLEOTIDE SEQUENCE [LARGE SCALE GENOMIC DNA]</scope>
    <source>
        <strain evidence="1 2">10300</strain>
    </source>
</reference>
<dbReference type="AlphaFoldDB" id="A0A329RRM1"/>